<feature type="domain" description="Glycosyltransferase 2-like" evidence="2">
    <location>
        <begin position="5"/>
        <end position="133"/>
    </location>
</feature>
<evidence type="ECO:0000313" key="3">
    <source>
        <dbReference type="EMBL" id="KIX91688.1"/>
    </source>
</evidence>
<dbReference type="CDD" id="cd00761">
    <property type="entry name" value="Glyco_tranf_GTA_type"/>
    <property type="match status" value="1"/>
</dbReference>
<dbReference type="Gene3D" id="3.40.50.12580">
    <property type="match status" value="1"/>
</dbReference>
<dbReference type="SUPFAM" id="SSF53448">
    <property type="entry name" value="Nucleotide-diphospho-sugar transferases"/>
    <property type="match status" value="1"/>
</dbReference>
<dbReference type="Proteomes" id="UP000032366">
    <property type="component" value="Unassembled WGS sequence"/>
</dbReference>
<dbReference type="RefSeq" id="WP_044358701.1">
    <property type="nucleotide sequence ID" value="NZ_JXWY01000005.1"/>
</dbReference>
<dbReference type="GO" id="GO:0047355">
    <property type="term" value="F:CDP-glycerol glycerophosphotransferase activity"/>
    <property type="evidence" value="ECO:0007669"/>
    <property type="project" value="InterPro"/>
</dbReference>
<dbReference type="Pfam" id="PF00535">
    <property type="entry name" value="Glycos_transf_2"/>
    <property type="match status" value="1"/>
</dbReference>
<accession>A0A0D6XV10</accession>
<dbReference type="InterPro" id="IPR007554">
    <property type="entry name" value="Glycerophosphate_synth"/>
</dbReference>
<evidence type="ECO:0000313" key="6">
    <source>
        <dbReference type="Proteomes" id="UP000254100"/>
    </source>
</evidence>
<dbReference type="InterPro" id="IPR043148">
    <property type="entry name" value="TagF_C"/>
</dbReference>
<dbReference type="STRING" id="569857.TP70_01060"/>
<dbReference type="InterPro" id="IPR029044">
    <property type="entry name" value="Nucleotide-diphossugar_trans"/>
</dbReference>
<dbReference type="EMBL" id="UHDT01000001">
    <property type="protein sequence ID" value="SUM56804.1"/>
    <property type="molecule type" value="Genomic_DNA"/>
</dbReference>
<organism evidence="4 6">
    <name type="scientific">Staphylococcus microti</name>
    <dbReference type="NCBI Taxonomy" id="569857"/>
    <lineage>
        <taxon>Bacteria</taxon>
        <taxon>Bacillati</taxon>
        <taxon>Bacillota</taxon>
        <taxon>Bacilli</taxon>
        <taxon>Bacillales</taxon>
        <taxon>Staphylococcaceae</taxon>
        <taxon>Staphylococcus</taxon>
    </lineage>
</organism>
<dbReference type="InterPro" id="IPR001173">
    <property type="entry name" value="Glyco_trans_2-like"/>
</dbReference>
<keyword evidence="5" id="KW-1185">Reference proteome</keyword>
<gene>
    <name evidence="4" type="primary">kfoC_1</name>
    <name evidence="4" type="ORF">NCTC13832_00462</name>
    <name evidence="3" type="ORF">TP70_01060</name>
</gene>
<dbReference type="AlphaFoldDB" id="A0A0D6XV10"/>
<comment type="similarity">
    <text evidence="1">Belongs to the glycosyltransferase 2 family.</text>
</comment>
<name>A0A0D6XV10_9STAP</name>
<dbReference type="OrthoDB" id="396512at2"/>
<dbReference type="GO" id="GO:0016758">
    <property type="term" value="F:hexosyltransferase activity"/>
    <property type="evidence" value="ECO:0007669"/>
    <property type="project" value="UniProtKB-ARBA"/>
</dbReference>
<dbReference type="PANTHER" id="PTHR22916:SF3">
    <property type="entry name" value="UDP-GLCNAC:BETAGAL BETA-1,3-N-ACETYLGLUCOSAMINYLTRANSFERASE-LIKE PROTEIN 1"/>
    <property type="match status" value="1"/>
</dbReference>
<sequence length="918" mass="107095">MSKISIIVPIYNVEDYLAEAIESLIAQTIFQDLDILLIDDGSQDGSTDIAKDYAKKYSNISYYLKENGGLSSARNHGLQYVESKYTMFLDSDDMYTPQACEHLYDFAEENNLDIVVGDLVTFPTETPKYEWKKYYGNGNVVIDLTVGGEDLLRNPSACNKIFKTEILRDKTELFPVGRHFEDAFAIIPLMIDSKRIGLLDETIYLYRQRDNGTSIMDSVFTKEKNYYDYIELIKSLYTPFVEGQKVYQIKFAVEKFIYKTFHGYLNNIFLNDEIVFDDLAKANIFKQIQPIYQNISYKLLENLSNHRVIKTIYYALVTNDEALFVNPQLIVNQIIIRDGVLTSPKHFEIPEINSVHLYASIERLIARDDEIELIGEILSNNAIIDYRLQNPLVLQLKDIEDKTMEFPIQKFNKLDSPYLKQEEDSNCGIKVSIPKALINKSQNSFEIAVCIIEEATQERKHIATLAHGLFHRFKGKVDRQISLDVLPNRTVKLITNASLKEKLIHEKNKIMDHSKLRVGGKLRLMHHATNWALKKKNIVLVAERPDTFQDNSAAFFKYVNTQPNKKKNYYYLADGQSEAYQEAQKYGKVIPKDSIRHFLYLLSADTLVNSYDPDSYMRPSAYSKPEFYRLFGDLIHYNRVFLQHGVTYNNVVQAISNYRIGFEGIVITNKSEEALLKRNAYYNDNQLIPSGFSRYQRLKENIRSNEAIQFDQSQERTILLMPTWRKGLAPLSYDRKGEDFKLDPTKFLASDYYHFYNDLINNKEMIQALEEQNIKLKFFPHYEMRDLLEYFDQPQSDKIEIVPKEKNVQDLLIECDMLITDYSSVFFDVLFMKKPVLFTQFDIDDFYKKHYKKGYLDFEKNELGKSVSTIEETVQEIKNNIERGFTVSDTVLKNIAYYLEYAYQDDNSKTILDFIEKL</sequence>
<evidence type="ECO:0000256" key="1">
    <source>
        <dbReference type="ARBA" id="ARBA00006739"/>
    </source>
</evidence>
<dbReference type="GO" id="GO:0016020">
    <property type="term" value="C:membrane"/>
    <property type="evidence" value="ECO:0007669"/>
    <property type="project" value="InterPro"/>
</dbReference>
<dbReference type="PANTHER" id="PTHR22916">
    <property type="entry name" value="GLYCOSYLTRANSFERASE"/>
    <property type="match status" value="1"/>
</dbReference>
<protein>
    <submittedName>
        <fullName evidence="4">Galactosamine-containing minor teichoic acid biosynthesis protein</fullName>
    </submittedName>
</protein>
<dbReference type="Pfam" id="PF04464">
    <property type="entry name" value="Glyphos_transf"/>
    <property type="match status" value="1"/>
</dbReference>
<reference evidence="3 5" key="1">
    <citation type="submission" date="2015-01" db="EMBL/GenBank/DDBJ databases">
        <authorList>
            <person name="Guo J."/>
        </authorList>
    </citation>
    <scope>NUCLEOTIDE SEQUENCE [LARGE SCALE GENOMIC DNA]</scope>
    <source>
        <strain evidence="3 5">DSM 22147</strain>
    </source>
</reference>
<dbReference type="Proteomes" id="UP000254100">
    <property type="component" value="Unassembled WGS sequence"/>
</dbReference>
<dbReference type="SUPFAM" id="SSF53756">
    <property type="entry name" value="UDP-Glycosyltransferase/glycogen phosphorylase"/>
    <property type="match status" value="1"/>
</dbReference>
<evidence type="ECO:0000313" key="4">
    <source>
        <dbReference type="EMBL" id="SUM56804.1"/>
    </source>
</evidence>
<dbReference type="Gene3D" id="3.90.550.10">
    <property type="entry name" value="Spore Coat Polysaccharide Biosynthesis Protein SpsA, Chain A"/>
    <property type="match status" value="1"/>
</dbReference>
<evidence type="ECO:0000313" key="5">
    <source>
        <dbReference type="Proteomes" id="UP000032366"/>
    </source>
</evidence>
<reference evidence="4 6" key="2">
    <citation type="submission" date="2018-06" db="EMBL/GenBank/DDBJ databases">
        <authorList>
            <consortium name="Pathogen Informatics"/>
            <person name="Doyle S."/>
        </authorList>
    </citation>
    <scope>NUCLEOTIDE SEQUENCE [LARGE SCALE GENOMIC DNA]</scope>
    <source>
        <strain evidence="4 6">NCTC13832</strain>
    </source>
</reference>
<evidence type="ECO:0000259" key="2">
    <source>
        <dbReference type="Pfam" id="PF00535"/>
    </source>
</evidence>
<dbReference type="EMBL" id="JXWY01000005">
    <property type="protein sequence ID" value="KIX91688.1"/>
    <property type="molecule type" value="Genomic_DNA"/>
</dbReference>
<proteinExistence type="inferred from homology"/>